<evidence type="ECO:0000313" key="4">
    <source>
        <dbReference type="EMBL" id="KAK7754902.1"/>
    </source>
</evidence>
<dbReference type="Pfam" id="PF07923">
    <property type="entry name" value="N1221"/>
    <property type="match status" value="1"/>
</dbReference>
<evidence type="ECO:0000256" key="1">
    <source>
        <dbReference type="SAM" id="MobiDB-lite"/>
    </source>
</evidence>
<feature type="region of interest" description="Disordered" evidence="1">
    <location>
        <begin position="58"/>
        <end position="104"/>
    </location>
</feature>
<feature type="compositionally biased region" description="Low complexity" evidence="1">
    <location>
        <begin position="58"/>
        <end position="67"/>
    </location>
</feature>
<dbReference type="PANTHER" id="PTHR13239">
    <property type="entry name" value="PROTEIN REQUIRED FOR HYPHAL ANASTOMOSIS HAM-2"/>
    <property type="match status" value="1"/>
</dbReference>
<evidence type="ECO:0000259" key="2">
    <source>
        <dbReference type="SMART" id="SM01292"/>
    </source>
</evidence>
<dbReference type="EMBL" id="JAKJXP020000017">
    <property type="protein sequence ID" value="KAK7754902.1"/>
    <property type="molecule type" value="Genomic_DNA"/>
</dbReference>
<dbReference type="Proteomes" id="UP001320420">
    <property type="component" value="Unassembled WGS sequence"/>
</dbReference>
<keyword evidence="5" id="KW-1185">Reference proteome</keyword>
<name>A0AAN9UX42_9PEZI</name>
<dbReference type="GO" id="GO:0005829">
    <property type="term" value="C:cytosol"/>
    <property type="evidence" value="ECO:0007669"/>
    <property type="project" value="TreeGrafter"/>
</dbReference>
<dbReference type="Pfam" id="PF11882">
    <property type="entry name" value="DUF3402"/>
    <property type="match status" value="1"/>
</dbReference>
<gene>
    <name evidence="4" type="primary">FAR11_2</name>
    <name evidence="4" type="ORF">SLS62_003216</name>
</gene>
<feature type="region of interest" description="Disordered" evidence="1">
    <location>
        <begin position="1"/>
        <end position="43"/>
    </location>
</feature>
<dbReference type="PANTHER" id="PTHR13239:SF4">
    <property type="entry name" value="AT25231P"/>
    <property type="match status" value="1"/>
</dbReference>
<comment type="caution">
    <text evidence="4">The sequence shown here is derived from an EMBL/GenBank/DDBJ whole genome shotgun (WGS) entry which is preliminary data.</text>
</comment>
<feature type="region of interest" description="Disordered" evidence="1">
    <location>
        <begin position="427"/>
        <end position="490"/>
    </location>
</feature>
<evidence type="ECO:0000259" key="3">
    <source>
        <dbReference type="SMART" id="SM01293"/>
    </source>
</evidence>
<evidence type="ECO:0000313" key="5">
    <source>
        <dbReference type="Proteomes" id="UP001320420"/>
    </source>
</evidence>
<sequence length="793" mass="86834">MNSLWPSRTASDGAENAESPENPVETPAENPAETAGITEVVQGQVDVTDTVGVADVGPILEGAAPKPKANPPPMRPGLQRNQSQPNATVPLPPPAGNQSNQPPDSLSLAQLRRIVSEIRSTEAVAYDFVYSDTGPHAEEIDEWFVYQWWQCVRLNKARKAFEEQWELFFDAPISQVTWDEAAAEARSRFVQQALDGVLSNEATVRVDSIGSLLYIVLGRWADTAEQTQPHLDKSKVRTVASQDQLAAIKSGVKLIADVGGIPTVWRALCDVYEALRADEPLRILGGSLQDAQDLLVNLMTIMYIFVQEALGDPEGLEDVHENLISLEPNLATFMLTTSARLRWQEVNIVPIPQNLLLLWKSILLVFGGTDKIEETKEALRETSGDDKNKDTITASPLDYHVFRQEITSKYPAYVPPQSAIPLEAENTSILPPLPNHPTRNNGSNGILPPPPGAQSGGASILHQPVHIATPAPSPPPSPAVGGKGGKKQNYQTNQNFPFMYPPLDATSNSAGGKGGAGLQDALVGRRWEGSDVPASILEAGELFSKRVRMTRATRQLWEERERFLKFERGWDSSDDDIEELDLESLTLEDDIDDDKLLETIEMRGKKVQGTGIDRGPNPNLDEKIVKRLETIEAFYEATLPQLQSLIIVLMKGVLQNVTAAIAYANGQQHPGIPGSGNNTRINGAIPALNRSMDSGAGVNGHTGSETNDSSLEDLDAARAREIEAKAATGIILLLLKWLKLSHVLKFEYMTQLLLDSNYLPLVLKLFAHQDVQQAVDSKTDRLENRSVHIYHAD</sequence>
<feature type="domain" description="Far11/STRP C-terminal" evidence="3">
    <location>
        <begin position="533"/>
        <end position="793"/>
    </location>
</feature>
<dbReference type="SMART" id="SM01293">
    <property type="entry name" value="DUF3402"/>
    <property type="match status" value="1"/>
</dbReference>
<dbReference type="GO" id="GO:0007010">
    <property type="term" value="P:cytoskeleton organization"/>
    <property type="evidence" value="ECO:0007669"/>
    <property type="project" value="TreeGrafter"/>
</dbReference>
<accession>A0AAN9UX42</accession>
<feature type="compositionally biased region" description="Polar residues" evidence="1">
    <location>
        <begin position="1"/>
        <end position="10"/>
    </location>
</feature>
<dbReference type="InterPro" id="IPR040185">
    <property type="entry name" value="Far11/STRP"/>
</dbReference>
<dbReference type="InterPro" id="IPR021819">
    <property type="entry name" value="Far11/STRP_C"/>
</dbReference>
<protein>
    <submittedName>
        <fullName evidence="4">Factor arrest protein 11</fullName>
    </submittedName>
</protein>
<feature type="domain" description="Far11/STRP N-terminal" evidence="2">
    <location>
        <begin position="123"/>
        <end position="426"/>
    </location>
</feature>
<proteinExistence type="predicted"/>
<dbReference type="SMART" id="SM01292">
    <property type="entry name" value="N1221"/>
    <property type="match status" value="1"/>
</dbReference>
<reference evidence="4 5" key="1">
    <citation type="submission" date="2024-02" db="EMBL/GenBank/DDBJ databases">
        <title>De novo assembly and annotation of 12 fungi associated with fruit tree decline syndrome in Ontario, Canada.</title>
        <authorList>
            <person name="Sulman M."/>
            <person name="Ellouze W."/>
            <person name="Ilyukhin E."/>
        </authorList>
    </citation>
    <scope>NUCLEOTIDE SEQUENCE [LARGE SCALE GENOMIC DNA]</scope>
    <source>
        <strain evidence="4 5">M11/M66-122</strain>
    </source>
</reference>
<organism evidence="4 5">
    <name type="scientific">Diatrype stigma</name>
    <dbReference type="NCBI Taxonomy" id="117547"/>
    <lineage>
        <taxon>Eukaryota</taxon>
        <taxon>Fungi</taxon>
        <taxon>Dikarya</taxon>
        <taxon>Ascomycota</taxon>
        <taxon>Pezizomycotina</taxon>
        <taxon>Sordariomycetes</taxon>
        <taxon>Xylariomycetidae</taxon>
        <taxon>Xylariales</taxon>
        <taxon>Diatrypaceae</taxon>
        <taxon>Diatrype</taxon>
    </lineage>
</organism>
<dbReference type="InterPro" id="IPR012486">
    <property type="entry name" value="Far11/STRP_N"/>
</dbReference>
<dbReference type="AlphaFoldDB" id="A0AAN9UX42"/>